<proteinExistence type="predicted"/>
<keyword evidence="9" id="KW-1185">Reference proteome</keyword>
<dbReference type="GO" id="GO:0005886">
    <property type="term" value="C:plasma membrane"/>
    <property type="evidence" value="ECO:0007669"/>
    <property type="project" value="UniProtKB-SubCell"/>
</dbReference>
<accession>A0A089MI15</accession>
<dbReference type="HOGENOM" id="CLU_027408_0_1_9"/>
<keyword evidence="4 6" id="KW-1133">Transmembrane helix</keyword>
<dbReference type="Proteomes" id="UP000029518">
    <property type="component" value="Chromosome"/>
</dbReference>
<dbReference type="OrthoDB" id="9764596at2"/>
<keyword evidence="5 6" id="KW-0472">Membrane</keyword>
<feature type="transmembrane region" description="Helical" evidence="6">
    <location>
        <begin position="53"/>
        <end position="71"/>
    </location>
</feature>
<dbReference type="GO" id="GO:0008643">
    <property type="term" value="P:carbohydrate transport"/>
    <property type="evidence" value="ECO:0007669"/>
    <property type="project" value="InterPro"/>
</dbReference>
<dbReference type="Pfam" id="PF13347">
    <property type="entry name" value="MFS_2"/>
    <property type="match status" value="1"/>
</dbReference>
<feature type="transmembrane region" description="Helical" evidence="6">
    <location>
        <begin position="97"/>
        <end position="116"/>
    </location>
</feature>
<feature type="transmembrane region" description="Helical" evidence="6">
    <location>
        <begin position="423"/>
        <end position="446"/>
    </location>
</feature>
<dbReference type="EMBL" id="CP009285">
    <property type="protein sequence ID" value="AIQ56229.1"/>
    <property type="molecule type" value="Genomic_DNA"/>
</dbReference>
<keyword evidence="3 6" id="KW-0812">Transmembrane</keyword>
<dbReference type="AlphaFoldDB" id="A0A089MI15"/>
<evidence type="ECO:0000256" key="5">
    <source>
        <dbReference type="ARBA" id="ARBA00023136"/>
    </source>
</evidence>
<feature type="transmembrane region" description="Helical" evidence="6">
    <location>
        <begin position="248"/>
        <end position="271"/>
    </location>
</feature>
<feature type="transmembrane region" description="Helical" evidence="6">
    <location>
        <begin position="122"/>
        <end position="144"/>
    </location>
</feature>
<dbReference type="PANTHER" id="PTHR11328">
    <property type="entry name" value="MAJOR FACILITATOR SUPERFAMILY DOMAIN-CONTAINING PROTEIN"/>
    <property type="match status" value="1"/>
</dbReference>
<keyword evidence="2" id="KW-0813">Transport</keyword>
<sequence length="468" mass="51750">MPHSALRSNTFTPIDKNRPFGWRDKFGYLFGDLGNDFFFVLTSSYLMVFYTDVFHISAATVGLLFLIARLWDAFADMAWGRFIDTRKATSKGKFKPWILRMSLPLVVSGVLMFVTIPGMSQGFYLAWAFVTYIVWGTLYSTVNIPYGSMASVITDDPVDRTTLSTWRTMGAMLAGLVIAVLGPMIVFVDNKISADRIFMAAVVFGVLAICCYLACYNLSKERITAPEETKEKVNLKITMKGLIKNKPLISILAASLFLLVCTMLTGAVNTYLFKDFFGDATKLSMVGLVQIVATFLAVPLAKPLVARFGKKEVASTGMLVVSIAYFLIFFLQDPTVTQYIIISGIGMFGMSFMSIVSWAFVTDVIDYHEFLTGLREDATVYALYSMARKVGQALAGGIGGFAITAVGYNVAMEKQTPETLQGIFSLATLVPAIIYLGVFLILVFLYPLNKQRTKQLASDLSAKRQTIH</sequence>
<evidence type="ECO:0000259" key="7">
    <source>
        <dbReference type="PROSITE" id="PS50850"/>
    </source>
</evidence>
<dbReference type="RefSeq" id="WP_042210573.1">
    <property type="nucleotide sequence ID" value="NZ_CP009285.1"/>
</dbReference>
<feature type="transmembrane region" description="Helical" evidence="6">
    <location>
        <begin position="165"/>
        <end position="185"/>
    </location>
</feature>
<evidence type="ECO:0000256" key="6">
    <source>
        <dbReference type="SAM" id="Phobius"/>
    </source>
</evidence>
<name>A0A089MI15_PAEBO</name>
<dbReference type="NCBIfam" id="TIGR00792">
    <property type="entry name" value="gph"/>
    <property type="match status" value="1"/>
</dbReference>
<gene>
    <name evidence="8" type="ORF">PBOR_04105</name>
</gene>
<evidence type="ECO:0000256" key="1">
    <source>
        <dbReference type="ARBA" id="ARBA00004651"/>
    </source>
</evidence>
<dbReference type="GO" id="GO:0015293">
    <property type="term" value="F:symporter activity"/>
    <property type="evidence" value="ECO:0007669"/>
    <property type="project" value="InterPro"/>
</dbReference>
<dbReference type="GO" id="GO:0006814">
    <property type="term" value="P:sodium ion transport"/>
    <property type="evidence" value="ECO:0007669"/>
    <property type="project" value="InterPro"/>
</dbReference>
<protein>
    <submittedName>
        <fullName evidence="8">Sugar transporter</fullName>
    </submittedName>
</protein>
<dbReference type="SUPFAM" id="SSF103473">
    <property type="entry name" value="MFS general substrate transporter"/>
    <property type="match status" value="1"/>
</dbReference>
<feature type="transmembrane region" description="Helical" evidence="6">
    <location>
        <begin position="283"/>
        <end position="301"/>
    </location>
</feature>
<feature type="transmembrane region" description="Helical" evidence="6">
    <location>
        <begin position="26"/>
        <end position="47"/>
    </location>
</feature>
<dbReference type="InterPro" id="IPR036259">
    <property type="entry name" value="MFS_trans_sf"/>
</dbReference>
<feature type="transmembrane region" description="Helical" evidence="6">
    <location>
        <begin position="313"/>
        <end position="332"/>
    </location>
</feature>
<feature type="transmembrane region" description="Helical" evidence="6">
    <location>
        <begin position="338"/>
        <end position="361"/>
    </location>
</feature>
<evidence type="ECO:0000256" key="3">
    <source>
        <dbReference type="ARBA" id="ARBA00022692"/>
    </source>
</evidence>
<dbReference type="InterPro" id="IPR039672">
    <property type="entry name" value="MFS_2"/>
</dbReference>
<keyword evidence="8" id="KW-0762">Sugar transport</keyword>
<dbReference type="InterPro" id="IPR001927">
    <property type="entry name" value="Na/Gal_symport"/>
</dbReference>
<dbReference type="Gene3D" id="1.20.1250.20">
    <property type="entry name" value="MFS general substrate transporter like domains"/>
    <property type="match status" value="2"/>
</dbReference>
<dbReference type="KEGG" id="pbd:PBOR_04105"/>
<evidence type="ECO:0000313" key="9">
    <source>
        <dbReference type="Proteomes" id="UP000029518"/>
    </source>
</evidence>
<feature type="domain" description="Major facilitator superfamily (MFS) profile" evidence="7">
    <location>
        <begin position="247"/>
        <end position="468"/>
    </location>
</feature>
<comment type="subcellular location">
    <subcellularLocation>
        <location evidence="1">Cell membrane</location>
        <topology evidence="1">Multi-pass membrane protein</topology>
    </subcellularLocation>
</comment>
<dbReference type="PROSITE" id="PS50850">
    <property type="entry name" value="MFS"/>
    <property type="match status" value="1"/>
</dbReference>
<dbReference type="InterPro" id="IPR020846">
    <property type="entry name" value="MFS_dom"/>
</dbReference>
<reference evidence="8" key="1">
    <citation type="submission" date="2014-08" db="EMBL/GenBank/DDBJ databases">
        <title>Comparative genomics of the Paenibacillus odorifer group.</title>
        <authorList>
            <person name="den Bakker H.C."/>
            <person name="Tsai Y.-C.Y.-C."/>
            <person name="Martin N."/>
            <person name="Korlach J."/>
            <person name="Wiedmann M."/>
        </authorList>
    </citation>
    <scope>NUCLEOTIDE SEQUENCE [LARGE SCALE GENOMIC DNA]</scope>
    <source>
        <strain evidence="8">DSM 13188</strain>
    </source>
</reference>
<dbReference type="PANTHER" id="PTHR11328:SF24">
    <property type="entry name" value="MAJOR FACILITATOR SUPERFAMILY (MFS) PROFILE DOMAIN-CONTAINING PROTEIN"/>
    <property type="match status" value="1"/>
</dbReference>
<evidence type="ECO:0000256" key="2">
    <source>
        <dbReference type="ARBA" id="ARBA00022448"/>
    </source>
</evidence>
<dbReference type="CDD" id="cd17332">
    <property type="entry name" value="MFS_MelB_like"/>
    <property type="match status" value="1"/>
</dbReference>
<evidence type="ECO:0000313" key="8">
    <source>
        <dbReference type="EMBL" id="AIQ56229.1"/>
    </source>
</evidence>
<organism evidence="8 9">
    <name type="scientific">Paenibacillus borealis</name>
    <dbReference type="NCBI Taxonomy" id="160799"/>
    <lineage>
        <taxon>Bacteria</taxon>
        <taxon>Bacillati</taxon>
        <taxon>Bacillota</taxon>
        <taxon>Bacilli</taxon>
        <taxon>Bacillales</taxon>
        <taxon>Paenibacillaceae</taxon>
        <taxon>Paenibacillus</taxon>
    </lineage>
</organism>
<feature type="transmembrane region" description="Helical" evidence="6">
    <location>
        <begin position="197"/>
        <end position="215"/>
    </location>
</feature>
<evidence type="ECO:0000256" key="4">
    <source>
        <dbReference type="ARBA" id="ARBA00022989"/>
    </source>
</evidence>
<feature type="transmembrane region" description="Helical" evidence="6">
    <location>
        <begin position="393"/>
        <end position="411"/>
    </location>
</feature>